<dbReference type="InterPro" id="IPR009964">
    <property type="entry name" value="DUF1491"/>
</dbReference>
<dbReference type="OrthoDB" id="9809136at2"/>
<dbReference type="EMBL" id="CP032125">
    <property type="protein sequence ID" value="AXX99351.1"/>
    <property type="molecule type" value="Genomic_DNA"/>
</dbReference>
<dbReference type="AlphaFoldDB" id="A0A347UKH3"/>
<protein>
    <submittedName>
        <fullName evidence="1">DUF1491 family protein</fullName>
    </submittedName>
</protein>
<dbReference type="KEGG" id="pamo:BAR1_16270"/>
<name>A0A347UKH3_9RHOB</name>
<dbReference type="Proteomes" id="UP000261704">
    <property type="component" value="Chromosome"/>
</dbReference>
<evidence type="ECO:0000313" key="1">
    <source>
        <dbReference type="EMBL" id="AXX99351.1"/>
    </source>
</evidence>
<dbReference type="Gene3D" id="3.40.1530.20">
    <property type="entry name" value="Protein of unknown function (DUF1491)"/>
    <property type="match status" value="1"/>
</dbReference>
<reference evidence="1 2" key="1">
    <citation type="submission" date="2018-09" db="EMBL/GenBank/DDBJ databases">
        <title>Profundibacter amoris BAR1 gen. nov., sp. nov., a new member of the Roseobacter clade isolated at Lokis Castle Vent Field on the Arctic Mid-Oceanic Ridge.</title>
        <authorList>
            <person name="Le Moine Bauer S."/>
            <person name="Sjoeberg A.G."/>
            <person name="L'Haridon S."/>
            <person name="Stokke R."/>
            <person name="Roalkvam I."/>
            <person name="Steen I.H."/>
            <person name="Dahle H."/>
        </authorList>
    </citation>
    <scope>NUCLEOTIDE SEQUENCE [LARGE SCALE GENOMIC DNA]</scope>
    <source>
        <strain evidence="1 2">BAR1</strain>
    </source>
</reference>
<dbReference type="RefSeq" id="WP_118944003.1">
    <property type="nucleotide sequence ID" value="NZ_CP032125.1"/>
</dbReference>
<evidence type="ECO:0000313" key="2">
    <source>
        <dbReference type="Proteomes" id="UP000261704"/>
    </source>
</evidence>
<organism evidence="1 2">
    <name type="scientific">Profundibacter amoris</name>
    <dbReference type="NCBI Taxonomy" id="2171755"/>
    <lineage>
        <taxon>Bacteria</taxon>
        <taxon>Pseudomonadati</taxon>
        <taxon>Pseudomonadota</taxon>
        <taxon>Alphaproteobacteria</taxon>
        <taxon>Rhodobacterales</taxon>
        <taxon>Paracoccaceae</taxon>
        <taxon>Profundibacter</taxon>
    </lineage>
</organism>
<accession>A0A347UKH3</accession>
<sequence length="109" mass="12237">MTRLTTEFWVQAYLQRLNLANIPAFVTQKGDLTAGAVIVKLNTLDGNAQAFERSFDLEKGQRAWIGMAVGCEAEVDMSIQRQKSFDPDLWVIEVEDKQGRHLLDEPGLA</sequence>
<proteinExistence type="predicted"/>
<dbReference type="Pfam" id="PF07372">
    <property type="entry name" value="DUF1491"/>
    <property type="match status" value="1"/>
</dbReference>
<gene>
    <name evidence="1" type="ORF">BAR1_16270</name>
</gene>
<keyword evidence="2" id="KW-1185">Reference proteome</keyword>